<organism evidence="7 8">
    <name type="scientific">Ruminococcus flavefaciens</name>
    <dbReference type="NCBI Taxonomy" id="1265"/>
    <lineage>
        <taxon>Bacteria</taxon>
        <taxon>Bacillati</taxon>
        <taxon>Bacillota</taxon>
        <taxon>Clostridia</taxon>
        <taxon>Eubacteriales</taxon>
        <taxon>Oscillospiraceae</taxon>
        <taxon>Ruminococcus</taxon>
    </lineage>
</organism>
<dbReference type="Proteomes" id="UP000245720">
    <property type="component" value="Unassembled WGS sequence"/>
</dbReference>
<dbReference type="OrthoDB" id="1762823at2"/>
<sequence>MEQIKKRISDFFELITSERFFFYYIAFVMIALPVTEIFDELHSMIFASQPIIVEMAGYFGIFIFAVHFLKHQGIKYYLSDLLYFLLFVFAVLSAVFSHNKYDTFHGFYYDEWLFNFVGYFSLMLAGTMIQDKQLRKKLINIFILVTVIQVSFGVLQTFGISLRECYFDTEIIMSAKRSYGLIQHSNWFGGLTVLLFACTSGAFLYTQNKVMRNACYIISVICFYTLISAEARLAWVGVFGYLLFLAVSIIVMKRKGLEKEKLMSITKRLLVLLLGMAVVTVIAIVFFGRIIERVQQTKTEMSGDGFIHMGREGMGSGRVYIWKQGLKSVPDHWAFGIGLDNYRDVFLSDSEFDGMFTQGKGHNEYIHYLVTQGVFQLITYLTLLIHTAVTGVKNVIRNDDNEERYLNWILMGMFFGYTAQAFFNSSVVNVVPYFWITVGMLLTKKNQRPLGSSKKNRESAAAKH</sequence>
<dbReference type="RefSeq" id="WP_109725907.1">
    <property type="nucleotide sequence ID" value="NZ_QGDI01000003.1"/>
</dbReference>
<dbReference type="InterPro" id="IPR007016">
    <property type="entry name" value="O-antigen_ligase-rel_domated"/>
</dbReference>
<feature type="transmembrane region" description="Helical" evidence="5">
    <location>
        <begin position="81"/>
        <end position="100"/>
    </location>
</feature>
<feature type="transmembrane region" description="Helical" evidence="5">
    <location>
        <begin position="187"/>
        <end position="205"/>
    </location>
</feature>
<dbReference type="AlphaFoldDB" id="A0A315Y1H3"/>
<dbReference type="GO" id="GO:0016874">
    <property type="term" value="F:ligase activity"/>
    <property type="evidence" value="ECO:0007669"/>
    <property type="project" value="UniProtKB-KW"/>
</dbReference>
<reference evidence="7 8" key="1">
    <citation type="submission" date="2018-05" db="EMBL/GenBank/DDBJ databases">
        <title>The Hungate 1000. A catalogue of reference genomes from the rumen microbiome.</title>
        <authorList>
            <person name="Kelly W."/>
        </authorList>
    </citation>
    <scope>NUCLEOTIDE SEQUENCE [LARGE SCALE GENOMIC DNA]</scope>
    <source>
        <strain evidence="7 8">SAb67</strain>
    </source>
</reference>
<evidence type="ECO:0000256" key="3">
    <source>
        <dbReference type="ARBA" id="ARBA00022989"/>
    </source>
</evidence>
<feature type="transmembrane region" description="Helical" evidence="5">
    <location>
        <begin position="141"/>
        <end position="160"/>
    </location>
</feature>
<dbReference type="EMBL" id="QGDI01000003">
    <property type="protein sequence ID" value="PWJ14136.1"/>
    <property type="molecule type" value="Genomic_DNA"/>
</dbReference>
<feature type="transmembrane region" description="Helical" evidence="5">
    <location>
        <begin position="21"/>
        <end position="38"/>
    </location>
</feature>
<feature type="domain" description="O-antigen ligase-related" evidence="6">
    <location>
        <begin position="218"/>
        <end position="380"/>
    </location>
</feature>
<proteinExistence type="predicted"/>
<evidence type="ECO:0000256" key="4">
    <source>
        <dbReference type="ARBA" id="ARBA00023136"/>
    </source>
</evidence>
<dbReference type="PANTHER" id="PTHR37422">
    <property type="entry name" value="TEICHURONIC ACID BIOSYNTHESIS PROTEIN TUAE"/>
    <property type="match status" value="1"/>
</dbReference>
<dbReference type="GO" id="GO:0016020">
    <property type="term" value="C:membrane"/>
    <property type="evidence" value="ECO:0007669"/>
    <property type="project" value="UniProtKB-SubCell"/>
</dbReference>
<dbReference type="Pfam" id="PF04932">
    <property type="entry name" value="Wzy_C"/>
    <property type="match status" value="1"/>
</dbReference>
<accession>A0A315Y1H3</accession>
<dbReference type="InterPro" id="IPR051533">
    <property type="entry name" value="WaaL-like"/>
</dbReference>
<feature type="transmembrane region" description="Helical" evidence="5">
    <location>
        <begin position="44"/>
        <end position="69"/>
    </location>
</feature>
<gene>
    <name evidence="7" type="ORF">IE37_01069</name>
</gene>
<dbReference type="PANTHER" id="PTHR37422:SF13">
    <property type="entry name" value="LIPOPOLYSACCHARIDE BIOSYNTHESIS PROTEIN PA4999-RELATED"/>
    <property type="match status" value="1"/>
</dbReference>
<name>A0A315Y1H3_RUMFL</name>
<feature type="transmembrane region" description="Helical" evidence="5">
    <location>
        <begin position="233"/>
        <end position="251"/>
    </location>
</feature>
<evidence type="ECO:0000259" key="6">
    <source>
        <dbReference type="Pfam" id="PF04932"/>
    </source>
</evidence>
<comment type="subcellular location">
    <subcellularLocation>
        <location evidence="1">Membrane</location>
        <topology evidence="1">Multi-pass membrane protein</topology>
    </subcellularLocation>
</comment>
<keyword evidence="4 5" id="KW-0472">Membrane</keyword>
<evidence type="ECO:0000313" key="7">
    <source>
        <dbReference type="EMBL" id="PWJ14136.1"/>
    </source>
</evidence>
<feature type="transmembrane region" description="Helical" evidence="5">
    <location>
        <begin position="365"/>
        <end position="385"/>
    </location>
</feature>
<feature type="transmembrane region" description="Helical" evidence="5">
    <location>
        <begin position="271"/>
        <end position="291"/>
    </location>
</feature>
<protein>
    <submittedName>
        <fullName evidence="7">O-antigen ligase</fullName>
    </submittedName>
</protein>
<evidence type="ECO:0000313" key="8">
    <source>
        <dbReference type="Proteomes" id="UP000245720"/>
    </source>
</evidence>
<evidence type="ECO:0000256" key="1">
    <source>
        <dbReference type="ARBA" id="ARBA00004141"/>
    </source>
</evidence>
<comment type="caution">
    <text evidence="7">The sequence shown here is derived from an EMBL/GenBank/DDBJ whole genome shotgun (WGS) entry which is preliminary data.</text>
</comment>
<evidence type="ECO:0000256" key="2">
    <source>
        <dbReference type="ARBA" id="ARBA00022692"/>
    </source>
</evidence>
<feature type="transmembrane region" description="Helical" evidence="5">
    <location>
        <begin position="210"/>
        <end position="227"/>
    </location>
</feature>
<keyword evidence="3 5" id="KW-1133">Transmembrane helix</keyword>
<keyword evidence="2 5" id="KW-0812">Transmembrane</keyword>
<feature type="transmembrane region" description="Helical" evidence="5">
    <location>
        <begin position="112"/>
        <end position="129"/>
    </location>
</feature>
<evidence type="ECO:0000256" key="5">
    <source>
        <dbReference type="SAM" id="Phobius"/>
    </source>
</evidence>
<keyword evidence="7" id="KW-0436">Ligase</keyword>